<proteinExistence type="predicted"/>
<dbReference type="EMBL" id="BAABDT010000007">
    <property type="protein sequence ID" value="GAA3752786.1"/>
    <property type="molecule type" value="Genomic_DNA"/>
</dbReference>
<name>A0ABP7G3H5_9FLAO</name>
<reference evidence="2" key="1">
    <citation type="journal article" date="2019" name="Int. J. Syst. Evol. Microbiol.">
        <title>The Global Catalogue of Microorganisms (GCM) 10K type strain sequencing project: providing services to taxonomists for standard genome sequencing and annotation.</title>
        <authorList>
            <consortium name="The Broad Institute Genomics Platform"/>
            <consortium name="The Broad Institute Genome Sequencing Center for Infectious Disease"/>
            <person name="Wu L."/>
            <person name="Ma J."/>
        </authorList>
    </citation>
    <scope>NUCLEOTIDE SEQUENCE [LARGE SCALE GENOMIC DNA]</scope>
    <source>
        <strain evidence="2">JCM 17336</strain>
    </source>
</reference>
<dbReference type="Proteomes" id="UP001501367">
    <property type="component" value="Unassembled WGS sequence"/>
</dbReference>
<comment type="caution">
    <text evidence="1">The sequence shown here is derived from an EMBL/GenBank/DDBJ whole genome shotgun (WGS) entry which is preliminary data.</text>
</comment>
<sequence length="64" mass="7425">MLLTNQKTINYEIYINSEGNHPFLICGAKIDRKFKNKIAKVKFNITFAKKASFFGELCGFLYEN</sequence>
<organism evidence="1 2">
    <name type="scientific">Flavobacterium ginsengisoli</name>
    <dbReference type="NCBI Taxonomy" id="871694"/>
    <lineage>
        <taxon>Bacteria</taxon>
        <taxon>Pseudomonadati</taxon>
        <taxon>Bacteroidota</taxon>
        <taxon>Flavobacteriia</taxon>
        <taxon>Flavobacteriales</taxon>
        <taxon>Flavobacteriaceae</taxon>
        <taxon>Flavobacterium</taxon>
    </lineage>
</organism>
<accession>A0ABP7G3H5</accession>
<gene>
    <name evidence="1" type="ORF">GCM10022422_42940</name>
</gene>
<evidence type="ECO:0000313" key="2">
    <source>
        <dbReference type="Proteomes" id="UP001501367"/>
    </source>
</evidence>
<evidence type="ECO:0000313" key="1">
    <source>
        <dbReference type="EMBL" id="GAA3752786.1"/>
    </source>
</evidence>
<keyword evidence="2" id="KW-1185">Reference proteome</keyword>
<protein>
    <submittedName>
        <fullName evidence="1">Uncharacterized protein</fullName>
    </submittedName>
</protein>